<evidence type="ECO:0000313" key="9">
    <source>
        <dbReference type="EMBL" id="KAF8380693.1"/>
    </source>
</evidence>
<dbReference type="InterPro" id="IPR049914">
    <property type="entry name" value="PHD1-3/5-6"/>
</dbReference>
<dbReference type="GO" id="GO:0034244">
    <property type="term" value="P:negative regulation of transcription elongation by RNA polymerase II"/>
    <property type="evidence" value="ECO:0007669"/>
    <property type="project" value="InterPro"/>
</dbReference>
<feature type="region of interest" description="Disordered" evidence="7">
    <location>
        <begin position="129"/>
        <end position="154"/>
    </location>
</feature>
<dbReference type="InterPro" id="IPR001965">
    <property type="entry name" value="Znf_PHD"/>
</dbReference>
<keyword evidence="3" id="KW-0862">Zinc</keyword>
<dbReference type="EMBL" id="JABCRI010000021">
    <property type="protein sequence ID" value="KAF8380693.1"/>
    <property type="molecule type" value="Genomic_DNA"/>
</dbReference>
<evidence type="ECO:0000256" key="5">
    <source>
        <dbReference type="ARBA" id="ARBA00023163"/>
    </source>
</evidence>
<evidence type="ECO:0000256" key="2">
    <source>
        <dbReference type="ARBA" id="ARBA00022771"/>
    </source>
</evidence>
<dbReference type="PANTHER" id="PTHR33304">
    <property type="match status" value="1"/>
</dbReference>
<feature type="compositionally biased region" description="Basic and acidic residues" evidence="7">
    <location>
        <begin position="776"/>
        <end position="793"/>
    </location>
</feature>
<feature type="compositionally biased region" description="Polar residues" evidence="7">
    <location>
        <begin position="843"/>
        <end position="854"/>
    </location>
</feature>
<evidence type="ECO:0000256" key="7">
    <source>
        <dbReference type="SAM" id="MobiDB-lite"/>
    </source>
</evidence>
<feature type="compositionally biased region" description="Polar residues" evidence="7">
    <location>
        <begin position="1541"/>
        <end position="1553"/>
    </location>
</feature>
<dbReference type="SUPFAM" id="SSF57903">
    <property type="entry name" value="FYVE/PHD zinc finger"/>
    <property type="match status" value="1"/>
</dbReference>
<feature type="compositionally biased region" description="Polar residues" evidence="7">
    <location>
        <begin position="817"/>
        <end position="828"/>
    </location>
</feature>
<keyword evidence="1" id="KW-0479">Metal-binding</keyword>
<dbReference type="GO" id="GO:0140566">
    <property type="term" value="F:histone reader activity"/>
    <property type="evidence" value="ECO:0007669"/>
    <property type="project" value="InterPro"/>
</dbReference>
<feature type="compositionally biased region" description="Low complexity" evidence="7">
    <location>
        <begin position="135"/>
        <end position="145"/>
    </location>
</feature>
<dbReference type="OMA" id="ESHEGNK"/>
<comment type="caution">
    <text evidence="9">The sequence shown here is derived from an EMBL/GenBank/DDBJ whole genome shotgun (WGS) entry which is preliminary data.</text>
</comment>
<organism evidence="9 10">
    <name type="scientific">Tetracentron sinense</name>
    <name type="common">Spur-leaf</name>
    <dbReference type="NCBI Taxonomy" id="13715"/>
    <lineage>
        <taxon>Eukaryota</taxon>
        <taxon>Viridiplantae</taxon>
        <taxon>Streptophyta</taxon>
        <taxon>Embryophyta</taxon>
        <taxon>Tracheophyta</taxon>
        <taxon>Spermatophyta</taxon>
        <taxon>Magnoliopsida</taxon>
        <taxon>Trochodendrales</taxon>
        <taxon>Trochodendraceae</taxon>
        <taxon>Tetracentron</taxon>
    </lineage>
</organism>
<feature type="compositionally biased region" description="Polar residues" evidence="7">
    <location>
        <begin position="797"/>
        <end position="809"/>
    </location>
</feature>
<keyword evidence="2 6" id="KW-0863">Zinc-finger</keyword>
<dbReference type="Gene3D" id="3.30.40.10">
    <property type="entry name" value="Zinc/RING finger domain, C3HC4 (zinc finger)"/>
    <property type="match status" value="1"/>
</dbReference>
<keyword evidence="10" id="KW-1185">Reference proteome</keyword>
<evidence type="ECO:0000259" key="8">
    <source>
        <dbReference type="PROSITE" id="PS50016"/>
    </source>
</evidence>
<dbReference type="SMART" id="SM00249">
    <property type="entry name" value="PHD"/>
    <property type="match status" value="1"/>
</dbReference>
<dbReference type="InterPro" id="IPR013083">
    <property type="entry name" value="Znf_RING/FYVE/PHD"/>
</dbReference>
<feature type="domain" description="PHD-type" evidence="8">
    <location>
        <begin position="478"/>
        <end position="529"/>
    </location>
</feature>
<evidence type="ECO:0000256" key="1">
    <source>
        <dbReference type="ARBA" id="ARBA00022723"/>
    </source>
</evidence>
<reference evidence="9 10" key="1">
    <citation type="submission" date="2020-04" db="EMBL/GenBank/DDBJ databases">
        <title>Plant Genome Project.</title>
        <authorList>
            <person name="Zhang R.-G."/>
        </authorList>
    </citation>
    <scope>NUCLEOTIDE SEQUENCE [LARGE SCALE GENOMIC DNA]</scope>
    <source>
        <strain evidence="9">YNK0</strain>
        <tissue evidence="9">Leaf</tissue>
    </source>
</reference>
<name>A0A834YEF5_TETSI</name>
<keyword evidence="5" id="KW-0804">Transcription</keyword>
<dbReference type="PROSITE" id="PS50016">
    <property type="entry name" value="ZF_PHD_2"/>
    <property type="match status" value="1"/>
</dbReference>
<dbReference type="Proteomes" id="UP000655225">
    <property type="component" value="Unassembled WGS sequence"/>
</dbReference>
<feature type="region of interest" description="Disordered" evidence="7">
    <location>
        <begin position="875"/>
        <end position="914"/>
    </location>
</feature>
<evidence type="ECO:0000256" key="6">
    <source>
        <dbReference type="PROSITE-ProRule" id="PRU00146"/>
    </source>
</evidence>
<dbReference type="GO" id="GO:0008270">
    <property type="term" value="F:zinc ion binding"/>
    <property type="evidence" value="ECO:0007669"/>
    <property type="project" value="UniProtKB-KW"/>
</dbReference>
<evidence type="ECO:0000256" key="4">
    <source>
        <dbReference type="ARBA" id="ARBA00023015"/>
    </source>
</evidence>
<evidence type="ECO:0000313" key="10">
    <source>
        <dbReference type="Proteomes" id="UP000655225"/>
    </source>
</evidence>
<dbReference type="InterPro" id="IPR011011">
    <property type="entry name" value="Znf_FYVE_PHD"/>
</dbReference>
<feature type="region of interest" description="Disordered" evidence="7">
    <location>
        <begin position="776"/>
        <end position="855"/>
    </location>
</feature>
<proteinExistence type="predicted"/>
<evidence type="ECO:0000256" key="3">
    <source>
        <dbReference type="ARBA" id="ARBA00022833"/>
    </source>
</evidence>
<dbReference type="InterPro" id="IPR019787">
    <property type="entry name" value="Znf_PHD-finger"/>
</dbReference>
<keyword evidence="4" id="KW-0805">Transcription regulation</keyword>
<accession>A0A834YEF5</accession>
<dbReference type="Pfam" id="PF23121">
    <property type="entry name" value="SPOC_AIPP2"/>
    <property type="match status" value="1"/>
</dbReference>
<feature type="compositionally biased region" description="Basic and acidic residues" evidence="7">
    <location>
        <begin position="892"/>
        <end position="906"/>
    </location>
</feature>
<sequence>MGSRWSGVSATSLDSGFGMHFSEGSGDAAMVCEVVKPGKAKESSHAEKILDSQSLSGKVCKRTDSGTCNVCAAPCSSCMHFNRAVSFMGSKTDEFSDETYQGKVASRCSVNDADVLSSFKSRACDDRQRTGSETSNLFSVSSSRDSLSENAESKATERIFDTSDTFEDVEMFPKTPSGETVVKEQLLPKPQSVFSHRILTNQYEEHKGLDCDGDNVSCVSGANDANMVIGDHNCDADRKNVSCNSASVRNLLPEGLGKAIHVQNSLGCLADIHCEVKESHNNSKRPSTCTKESIRKKHPIISSATAVFPDKLEPSDSPSSRDVYTGTNLLKKRNPYSHSQSGKSLFCNPDAKDLEENSCYRPQEELSECSMEKAESSLAKVAESDGVGGQKSAMHNYSVHPKLENSKASLIRSSSSACLECETNMDSGEPPAEAVKCSDQSKQVEKSRLTIEVPDVQEPSLRAQPANDNDGSEIVVDVKVCDICGDAGREDLLAICSSCSDGAEHTYCMQLMLDKVPEGDWLCEECKLKEETEKEKQDKFETVLGTSKGSSLNEISQNSGSTGTVNSKLLVKLDIKESDVEGSRTNKVSSSSHISAKRHADNLEVASAAKRQALETKVGSPKVSSSSKETILSRDCSFKNLDKGKVMPTHKVPSFRGSFTNKTLETAHSPTTSGHDSSRILPQLQMRRGTLLKSLSFSTFNSKPKVKRVVDDVSQKKKLTREPATGDTKKEGPVRMISKSMSFKTASSSCSNAAESKVKMVSSNFSRVDSLKGVKQARERNSIEKKCLVKSDRPLVSSPTTASGVSTPKSGHKITSPGETKSSLSSATNHRDFKAVQPDGKLNSPSKRTSNLANKGSDILMDLAGSVEVKRQSSHLYNDVGAPSSNGVCSSSDEKKPNEISPKDELTSSSSWTTDGLCRNPDAILQDSLLQSPESTNQDGKAKETSFCLPRQSVSAGSRSICCHNCKEIGHTAQFCPIGSPRVSILEVSAARSSREVMNESSKLKKRDEVAMLKIPGMYKKKRFPDQSDELSTSSTNLNCEVASNDQLSTPSSWPRNLIPTEGTYEAQEIFRSSTSDSSRTATVDYVKQDAIHPNKAVFSPRAGSDAIFPSDEKPSMRDLPRLAASMAAPYIISAIPEKDHIWKGGFQVQRSGLTDFCDGIQAHLSTHASPKVLEVVNKFPCTVILEEVARLITWPTKFQDNCATEDDIALYFFAKDLESYERYYKNLLENVIKNDLALKGNIDGIELLIFPSNKLPEKSQRWNMLFYLWGVFRGRRVNCSEHISGSPRKLSAPNLNVIPSDQDLPVPVMSVSQNICSPGNMDKELSACNNRSCKALEASNFTASVELPFLSYSGRMDNNLDIKVSSLECSGLQTKFDQQASGLESYSLSPIPTSDAQFCREIKCATTSLKESRDPEIKPELELQPYVQTSSPNKGKRVPMHFSSVLDKQDSLFCSFKMLPVVTSLPQGEGVGSVDEKKIQEKLDSSRDQVKVQRKLKEEEGLKNAETAPERETLRGMTVKEHSNWELNSRKRPHSGYPETVSQASGETSTGASRAMQWNEKMDGVLVDGERDCKKMRFSSGMYGYNSFRDINPLSDRFAHGLYPIFPTKEQIYDEACDKMVISENFTTAERYFFPTDSGPVKECRSGGNSTPWQVISSDEDDPLESEFPNLELALGGEKSLLKQGILPLFGEIVDKKNNQEKLPDPVINKDDDALSLSLALPFSNKERTVKPVSKTKQLLPEKHHVNTSLFLFGGFPNP</sequence>
<gene>
    <name evidence="9" type="ORF">HHK36_028183</name>
</gene>
<feature type="region of interest" description="Disordered" evidence="7">
    <location>
        <begin position="711"/>
        <end position="732"/>
    </location>
</feature>
<dbReference type="OrthoDB" id="787137at2759"/>
<dbReference type="PANTHER" id="PTHR33304:SF9">
    <property type="entry name" value="RING_FYVE_PHD ZINC FINGER SUPERFAMILY PROTEIN"/>
    <property type="match status" value="1"/>
</dbReference>
<feature type="region of interest" description="Disordered" evidence="7">
    <location>
        <begin position="1495"/>
        <end position="1554"/>
    </location>
</feature>
<dbReference type="InterPro" id="IPR056280">
    <property type="entry name" value="AIPP2-like_SPOC"/>
</dbReference>
<protein>
    <recommendedName>
        <fullName evidence="8">PHD-type domain-containing protein</fullName>
    </recommendedName>
</protein>
<feature type="compositionally biased region" description="Basic and acidic residues" evidence="7">
    <location>
        <begin position="1495"/>
        <end position="1525"/>
    </location>
</feature>